<evidence type="ECO:0000313" key="2">
    <source>
        <dbReference type="EMBL" id="UZF88918.1"/>
    </source>
</evidence>
<organism evidence="2">
    <name type="scientific">Bosea sp. NBC_00436</name>
    <dbReference type="NCBI Taxonomy" id="2969620"/>
    <lineage>
        <taxon>Bacteria</taxon>
        <taxon>Pseudomonadati</taxon>
        <taxon>Pseudomonadota</taxon>
        <taxon>Alphaproteobacteria</taxon>
        <taxon>Hyphomicrobiales</taxon>
        <taxon>Boseaceae</taxon>
        <taxon>Bosea</taxon>
    </lineage>
</organism>
<gene>
    <name evidence="2" type="ORF">NWE54_09095</name>
</gene>
<dbReference type="AlphaFoldDB" id="A0A9E8CTG7"/>
<name>A0A9E8CTG7_9HYPH</name>
<feature type="region of interest" description="Disordered" evidence="1">
    <location>
        <begin position="1"/>
        <end position="24"/>
    </location>
</feature>
<protein>
    <submittedName>
        <fullName evidence="2">Uncharacterized protein</fullName>
    </submittedName>
</protein>
<accession>A0A9E8CTG7</accession>
<dbReference type="EMBL" id="CP102774">
    <property type="protein sequence ID" value="UZF88918.1"/>
    <property type="molecule type" value="Genomic_DNA"/>
</dbReference>
<reference evidence="2" key="1">
    <citation type="submission" date="2022-08" db="EMBL/GenBank/DDBJ databases">
        <title>Complete Genome Sequences of 2 Bosea sp. soil isolates.</title>
        <authorList>
            <person name="Alvarez Arevalo M."/>
            <person name="Sterndorff E.B."/>
            <person name="Faurdal D."/>
            <person name="Joergensen T.S."/>
            <person name="Weber T."/>
        </authorList>
    </citation>
    <scope>NUCLEOTIDE SEQUENCE</scope>
    <source>
        <strain evidence="2">NBC_00436</strain>
    </source>
</reference>
<evidence type="ECO:0000256" key="1">
    <source>
        <dbReference type="SAM" id="MobiDB-lite"/>
    </source>
</evidence>
<proteinExistence type="predicted"/>
<sequence length="137" mass="14245">MAGNDAEIGPEQGDVEAGRTDIDADEHADAAMDAEGLGTAPAGGMLDAGLVEQAFLDQAGGDRIGLATGELQAIGERMAGGAPGPERGLEQREFIRAQPVPGQGDRNLLSFPARPFLMAVRCRLWDGLETAQDRTSA</sequence>